<feature type="region of interest" description="Disordered" evidence="6">
    <location>
        <begin position="407"/>
        <end position="426"/>
    </location>
</feature>
<evidence type="ECO:0000256" key="3">
    <source>
        <dbReference type="ARBA" id="ARBA00022692"/>
    </source>
</evidence>
<dbReference type="InterPro" id="IPR001851">
    <property type="entry name" value="ABC_transp_permease"/>
</dbReference>
<dbReference type="EMBL" id="VULO01000006">
    <property type="protein sequence ID" value="MSS84252.1"/>
    <property type="molecule type" value="Genomic_DNA"/>
</dbReference>
<evidence type="ECO:0000256" key="4">
    <source>
        <dbReference type="ARBA" id="ARBA00022989"/>
    </source>
</evidence>
<reference evidence="8 9" key="1">
    <citation type="submission" date="2019-08" db="EMBL/GenBank/DDBJ databases">
        <title>In-depth cultivation of the pig gut microbiome towards novel bacterial diversity and tailored functional studies.</title>
        <authorList>
            <person name="Wylensek D."/>
            <person name="Hitch T.C.A."/>
            <person name="Clavel T."/>
        </authorList>
    </citation>
    <scope>NUCLEOTIDE SEQUENCE [LARGE SCALE GENOMIC DNA]</scope>
    <source>
        <strain evidence="8 9">WB03_NA08</strain>
    </source>
</reference>
<dbReference type="PANTHER" id="PTHR47089">
    <property type="entry name" value="ABC TRANSPORTER, PERMEASE PROTEIN"/>
    <property type="match status" value="1"/>
</dbReference>
<evidence type="ECO:0000256" key="2">
    <source>
        <dbReference type="ARBA" id="ARBA00022475"/>
    </source>
</evidence>
<evidence type="ECO:0000256" key="5">
    <source>
        <dbReference type="ARBA" id="ARBA00023136"/>
    </source>
</evidence>
<comment type="subcellular location">
    <subcellularLocation>
        <location evidence="1">Cell membrane</location>
        <topology evidence="1">Multi-pass membrane protein</topology>
    </subcellularLocation>
</comment>
<dbReference type="GO" id="GO:0022857">
    <property type="term" value="F:transmembrane transporter activity"/>
    <property type="evidence" value="ECO:0007669"/>
    <property type="project" value="InterPro"/>
</dbReference>
<feature type="transmembrane region" description="Helical" evidence="7">
    <location>
        <begin position="40"/>
        <end position="61"/>
    </location>
</feature>
<keyword evidence="9" id="KW-1185">Reference proteome</keyword>
<feature type="transmembrane region" description="Helical" evidence="7">
    <location>
        <begin position="325"/>
        <end position="344"/>
    </location>
</feature>
<evidence type="ECO:0000256" key="1">
    <source>
        <dbReference type="ARBA" id="ARBA00004651"/>
    </source>
</evidence>
<dbReference type="Pfam" id="PF02653">
    <property type="entry name" value="BPD_transp_2"/>
    <property type="match status" value="1"/>
</dbReference>
<keyword evidence="4 7" id="KW-1133">Transmembrane helix</keyword>
<accession>A0A6N7W743</accession>
<gene>
    <name evidence="8" type="ORF">FYJ24_05615</name>
</gene>
<dbReference type="Proteomes" id="UP000470875">
    <property type="component" value="Unassembled WGS sequence"/>
</dbReference>
<feature type="transmembrane region" description="Helical" evidence="7">
    <location>
        <begin position="199"/>
        <end position="218"/>
    </location>
</feature>
<keyword evidence="5 7" id="KW-0472">Membrane</keyword>
<evidence type="ECO:0000313" key="9">
    <source>
        <dbReference type="Proteomes" id="UP000470875"/>
    </source>
</evidence>
<feature type="transmembrane region" description="Helical" evidence="7">
    <location>
        <begin position="378"/>
        <end position="396"/>
    </location>
</feature>
<proteinExistence type="predicted"/>
<feature type="transmembrane region" description="Helical" evidence="7">
    <location>
        <begin position="299"/>
        <end position="319"/>
    </location>
</feature>
<comment type="caution">
    <text evidence="8">The sequence shown here is derived from an EMBL/GenBank/DDBJ whole genome shotgun (WGS) entry which is preliminary data.</text>
</comment>
<dbReference type="RefSeq" id="WP_154544433.1">
    <property type="nucleotide sequence ID" value="NZ_VULO01000006.1"/>
</dbReference>
<organism evidence="8 9">
    <name type="scientific">Scrofimicrobium canadense</name>
    <dbReference type="NCBI Taxonomy" id="2652290"/>
    <lineage>
        <taxon>Bacteria</taxon>
        <taxon>Bacillati</taxon>
        <taxon>Actinomycetota</taxon>
        <taxon>Actinomycetes</taxon>
        <taxon>Actinomycetales</taxon>
        <taxon>Actinomycetaceae</taxon>
        <taxon>Scrofimicrobium</taxon>
    </lineage>
</organism>
<feature type="transmembrane region" description="Helical" evidence="7">
    <location>
        <begin position="168"/>
        <end position="187"/>
    </location>
</feature>
<name>A0A6N7W743_9ACTO</name>
<evidence type="ECO:0000256" key="7">
    <source>
        <dbReference type="SAM" id="Phobius"/>
    </source>
</evidence>
<feature type="transmembrane region" description="Helical" evidence="7">
    <location>
        <begin position="251"/>
        <end position="269"/>
    </location>
</feature>
<feature type="region of interest" description="Disordered" evidence="6">
    <location>
        <begin position="1"/>
        <end position="21"/>
    </location>
</feature>
<dbReference type="GO" id="GO:0005886">
    <property type="term" value="C:plasma membrane"/>
    <property type="evidence" value="ECO:0007669"/>
    <property type="project" value="UniProtKB-SubCell"/>
</dbReference>
<keyword evidence="3 7" id="KW-0812">Transmembrane</keyword>
<dbReference type="AlphaFoldDB" id="A0A6N7W743"/>
<sequence>MSQAATLEPIEPSAPLEDSKRDNDVPFVTKILRTLFSPSTVTVFFAIISALVIGALIVVFFDPKVQATMGYLFARPEDFFAEAWRAFSGFFTSLVRGSIFDWNQDSLAGAFRPLTETFVRATPLIIAGLAIAVSFTAGLFNIGVQGQLIFGAIFGGFIGFFWDLPPVIHVLVAVIGAIAGGALWGFIPGILKAKLGANEVIVTIMLNSIAAYFLAALLNTYTFHGDGFAGKSRIMGPNAQLPLILGPSYRMHLGVIIAILACVLVWWLLERSTFGFELRAAGANPEAAKTAGINVNRTLMLTLVISGALAGLAATGPTLGTEKALTAGIAGSIGFDAITVALLGKSKPIGVFFAGLLFGALNAGGALMQASASIPVDIVQITQAIVVLMIAGSEAVRYMRQKRRRELATTRKVEETPVAAPKEVGA</sequence>
<dbReference type="CDD" id="cd06580">
    <property type="entry name" value="TM_PBP1_transp_TpRbsC_like"/>
    <property type="match status" value="1"/>
</dbReference>
<feature type="transmembrane region" description="Helical" evidence="7">
    <location>
        <begin position="121"/>
        <end position="140"/>
    </location>
</feature>
<dbReference type="PANTHER" id="PTHR47089:SF1">
    <property type="entry name" value="GUANOSINE ABC TRANSPORTER PERMEASE PROTEIN NUPP"/>
    <property type="match status" value="1"/>
</dbReference>
<evidence type="ECO:0000313" key="8">
    <source>
        <dbReference type="EMBL" id="MSS84252.1"/>
    </source>
</evidence>
<keyword evidence="2" id="KW-1003">Cell membrane</keyword>
<feature type="transmembrane region" description="Helical" evidence="7">
    <location>
        <begin position="351"/>
        <end position="372"/>
    </location>
</feature>
<protein>
    <submittedName>
        <fullName evidence="8">ABC transporter permease</fullName>
    </submittedName>
</protein>
<evidence type="ECO:0000256" key="6">
    <source>
        <dbReference type="SAM" id="MobiDB-lite"/>
    </source>
</evidence>